<dbReference type="Gene3D" id="3.20.20.140">
    <property type="entry name" value="Metal-dependent hydrolases"/>
    <property type="match status" value="1"/>
</dbReference>
<reference evidence="1" key="1">
    <citation type="submission" date="2014-05" db="EMBL/GenBank/DDBJ databases">
        <authorList>
            <person name="Chronopoulou M."/>
        </authorList>
    </citation>
    <scope>NUCLEOTIDE SEQUENCE</scope>
    <source>
        <tissue evidence="1">Whole organism</tissue>
    </source>
</reference>
<sequence>MIPFMNTTSSDHLYTETRDALAGGTPMAINFVFPAKGEESLIEAHK</sequence>
<organism evidence="1">
    <name type="scientific">Lepeophtheirus salmonis</name>
    <name type="common">Salmon louse</name>
    <name type="synonym">Caligus salmonis</name>
    <dbReference type="NCBI Taxonomy" id="72036"/>
    <lineage>
        <taxon>Eukaryota</taxon>
        <taxon>Metazoa</taxon>
        <taxon>Ecdysozoa</taxon>
        <taxon>Arthropoda</taxon>
        <taxon>Crustacea</taxon>
        <taxon>Multicrustacea</taxon>
        <taxon>Hexanauplia</taxon>
        <taxon>Copepoda</taxon>
        <taxon>Siphonostomatoida</taxon>
        <taxon>Caligidae</taxon>
        <taxon>Lepeophtheirus</taxon>
    </lineage>
</organism>
<proteinExistence type="predicted"/>
<evidence type="ECO:0000313" key="1">
    <source>
        <dbReference type="EMBL" id="CDW38279.1"/>
    </source>
</evidence>
<protein>
    <submittedName>
        <fullName evidence="1">Uncharacterized protein</fullName>
    </submittedName>
</protein>
<name>A0A0K2UIZ8_LEPSM</name>
<accession>A0A0K2UIZ8</accession>
<dbReference type="AlphaFoldDB" id="A0A0K2UIZ8"/>
<dbReference type="EMBL" id="HACA01020918">
    <property type="protein sequence ID" value="CDW38279.1"/>
    <property type="molecule type" value="Transcribed_RNA"/>
</dbReference>